<dbReference type="Proteomes" id="UP000320216">
    <property type="component" value="Chromosome"/>
</dbReference>
<feature type="compositionally biased region" description="Pro residues" evidence="1">
    <location>
        <begin position="1207"/>
        <end position="1217"/>
    </location>
</feature>
<evidence type="ECO:0000259" key="4">
    <source>
        <dbReference type="PROSITE" id="PS50234"/>
    </source>
</evidence>
<keyword evidence="6" id="KW-1185">Reference proteome</keyword>
<dbReference type="EMBL" id="CP042305">
    <property type="protein sequence ID" value="QDZ15003.1"/>
    <property type="molecule type" value="Genomic_DNA"/>
</dbReference>
<evidence type="ECO:0000256" key="1">
    <source>
        <dbReference type="SAM" id="MobiDB-lite"/>
    </source>
</evidence>
<evidence type="ECO:0000313" key="5">
    <source>
        <dbReference type="EMBL" id="QDZ15003.1"/>
    </source>
</evidence>
<dbReference type="PROSITE" id="PS50234">
    <property type="entry name" value="VWFA"/>
    <property type="match status" value="1"/>
</dbReference>
<name>A0A5B8M3R8_9MICO</name>
<reference evidence="5 6" key="1">
    <citation type="submission" date="2019-07" db="EMBL/GenBank/DDBJ databases">
        <title>Full genome sequence of Humibacter sp. WJ7-1.</title>
        <authorList>
            <person name="Im W.-T."/>
        </authorList>
    </citation>
    <scope>NUCLEOTIDE SEQUENCE [LARGE SCALE GENOMIC DNA]</scope>
    <source>
        <strain evidence="5 6">WJ7-1</strain>
    </source>
</reference>
<sequence>MKLALMITPAVVVTIAFGGLSLPAHADDGSSSTGAQATQSGNDATATGTPTDSPSSSPSSTTPTDDATASPTSSPPDSPSATPTESGSSSATSTPAPTDPSTPEPTQSGGPKLKAQAITPLVVPAPTATTSVVTVKVGGDRSGVTGVTSLAGVTLGLYAAQTGGAALFTCVSDADGDCNFTVTATGPGGTNRNKQFWVRQASTGVPTGWVANTSLRTGNGDGTGSQSTPYAFQTPALLGGQTYSSTQTGSNGFMLGSGNTTRLASGGIWQQSRANPTLIQQCGLKVALVLDLSGSVGDDIGDLKGAADTFTDSLVGTASSMALFSFSTLSPASGATQNYPGLMPVTTQAQANAFQSLYADWTSGGGTNWDRGLASAAANASDYNVVVVITDGSPTYYNDPQQGPGNFTRAREVENGIFSANEIKSDLTTRVIAVGVGSGVSSASAALNLAAISGPVAYNGSNTAAADYYQTDNYGEVGTALRNLALGNCAGTVSVVKEVVPSTAPPGSTDGAQPAGGWTFDASADNGVTVSPSTGETASGTGAIGFGLAFPGGTPSADFTATETQQDGFTLQQVSGMNAVCTDLNTGLAVTVRNSGSLGFTARVGSDQAVSCTVYNRAASPTADVTLSKQWVINGQTYADPNQPAAFLASATLTGPGSVGATPQPWNVVRTGYSVNDTAQIDENTTIIGPTLCTVDSSKVTSVNGATTDAALPYTATLTQEHNTVTVTNTVTCDTKLTLVKQVQGGDADPSEWTLTGIAPDGALPGPSGHSGVSASVTPNVTYQLAESGGDPLYKQVDERTNLQSNPLSTGSMTCVQVDAEGNVIAGYSDGINGGVSVPLGFSVRCTAVNQTATLILEKQVINDNGGSAVPGDWQLTATPTGTVPSGVVAQTVTGSLVGESFNVLPGQTYALSEQGPSGYTQTALTCSVNDGPFTADSAATVSLDPLQTVVCRFVNDDVAPTLSLVKQVGGEVVPATNWTLTGAPASGDSPTVTGNGSAGPTAVSAGVDYDLSEAPISGFDDSQFEAGDWVCTDSSGGSTTVQAGDTTGTATLSALNPGQVVTCTIENDAVQQGVTIDKTVHSTTQNADGSWTIVYDITVTNASTYVATAYDLTDSLSFGTGITVNSASWTGPTSGTFSGTDAVLTSTRELAAAASDVFVVTVNATVADSAWTSGSTKCTEEGGGFYNEATALSNDRTVSDDACSEPTPPTPTPTPTPTGTTPPQAGNLPGTGSDIWPLVGGGGVLVVIGAALMSLLWWRRRNRGELG</sequence>
<keyword evidence="2" id="KW-0812">Transmembrane</keyword>
<evidence type="ECO:0000256" key="3">
    <source>
        <dbReference type="SAM" id="SignalP"/>
    </source>
</evidence>
<feature type="chain" id="PRO_5022719582" evidence="3">
    <location>
        <begin position="27"/>
        <end position="1268"/>
    </location>
</feature>
<feature type="compositionally biased region" description="Low complexity" evidence="1">
    <location>
        <begin position="79"/>
        <end position="96"/>
    </location>
</feature>
<feature type="transmembrane region" description="Helical" evidence="2">
    <location>
        <begin position="1236"/>
        <end position="1259"/>
    </location>
</feature>
<feature type="region of interest" description="Disordered" evidence="1">
    <location>
        <begin position="26"/>
        <end position="112"/>
    </location>
</feature>
<evidence type="ECO:0000256" key="2">
    <source>
        <dbReference type="SAM" id="Phobius"/>
    </source>
</evidence>
<gene>
    <name evidence="5" type="ORF">FPZ11_09700</name>
</gene>
<accession>A0A5B8M3R8</accession>
<dbReference type="RefSeq" id="WP_146320423.1">
    <property type="nucleotide sequence ID" value="NZ_CP042305.1"/>
</dbReference>
<dbReference type="InterPro" id="IPR002035">
    <property type="entry name" value="VWF_A"/>
</dbReference>
<dbReference type="InterPro" id="IPR036465">
    <property type="entry name" value="vWFA_dom_sf"/>
</dbReference>
<dbReference type="Gene3D" id="3.40.50.410">
    <property type="entry name" value="von Willebrand factor, type A domain"/>
    <property type="match status" value="1"/>
</dbReference>
<feature type="region of interest" description="Disordered" evidence="1">
    <location>
        <begin position="1197"/>
        <end position="1234"/>
    </location>
</feature>
<dbReference type="SUPFAM" id="SSF53300">
    <property type="entry name" value="vWA-like"/>
    <property type="match status" value="1"/>
</dbReference>
<dbReference type="Pfam" id="PF19403">
    <property type="entry name" value="SpaA_2"/>
    <property type="match status" value="3"/>
</dbReference>
<feature type="domain" description="VWFA" evidence="4">
    <location>
        <begin position="285"/>
        <end position="484"/>
    </location>
</feature>
<proteinExistence type="predicted"/>
<evidence type="ECO:0000313" key="6">
    <source>
        <dbReference type="Proteomes" id="UP000320216"/>
    </source>
</evidence>
<dbReference type="OrthoDB" id="134475at2"/>
<keyword evidence="2" id="KW-1133">Transmembrane helix</keyword>
<keyword evidence="2" id="KW-0472">Membrane</keyword>
<dbReference type="InterPro" id="IPR045826">
    <property type="entry name" value="SpaA_PFL_dom_2"/>
</dbReference>
<dbReference type="AlphaFoldDB" id="A0A5B8M3R8"/>
<feature type="compositionally biased region" description="Low complexity" evidence="1">
    <location>
        <begin position="43"/>
        <end position="72"/>
    </location>
</feature>
<organism evidence="5 6">
    <name type="scientific">Humibacter ginsenosidimutans</name>
    <dbReference type="NCBI Taxonomy" id="2599293"/>
    <lineage>
        <taxon>Bacteria</taxon>
        <taxon>Bacillati</taxon>
        <taxon>Actinomycetota</taxon>
        <taxon>Actinomycetes</taxon>
        <taxon>Micrococcales</taxon>
        <taxon>Microbacteriaceae</taxon>
        <taxon>Humibacter</taxon>
    </lineage>
</organism>
<dbReference type="KEGG" id="huw:FPZ11_09700"/>
<feature type="compositionally biased region" description="Polar residues" evidence="1">
    <location>
        <begin position="29"/>
        <end position="42"/>
    </location>
</feature>
<protein>
    <submittedName>
        <fullName evidence="5">VWA domain-containing protein</fullName>
    </submittedName>
</protein>
<keyword evidence="3" id="KW-0732">Signal</keyword>
<feature type="signal peptide" evidence="3">
    <location>
        <begin position="1"/>
        <end position="26"/>
    </location>
</feature>
<dbReference type="CDD" id="cd00198">
    <property type="entry name" value="vWFA"/>
    <property type="match status" value="1"/>
</dbReference>